<evidence type="ECO:0000313" key="1">
    <source>
        <dbReference type="EMBL" id="KAK1313566.1"/>
    </source>
</evidence>
<reference evidence="1" key="2">
    <citation type="submission" date="2023-06" db="EMBL/GenBank/DDBJ databases">
        <authorList>
            <person name="Ma L."/>
            <person name="Liu K.-W."/>
            <person name="Li Z."/>
            <person name="Hsiao Y.-Y."/>
            <person name="Qi Y."/>
            <person name="Fu T."/>
            <person name="Tang G."/>
            <person name="Zhang D."/>
            <person name="Sun W.-H."/>
            <person name="Liu D.-K."/>
            <person name="Li Y."/>
            <person name="Chen G.-Z."/>
            <person name="Liu X.-D."/>
            <person name="Liao X.-Y."/>
            <person name="Jiang Y.-T."/>
            <person name="Yu X."/>
            <person name="Hao Y."/>
            <person name="Huang J."/>
            <person name="Zhao X.-W."/>
            <person name="Ke S."/>
            <person name="Chen Y.-Y."/>
            <person name="Wu W.-L."/>
            <person name="Hsu J.-L."/>
            <person name="Lin Y.-F."/>
            <person name="Huang M.-D."/>
            <person name="Li C.-Y."/>
            <person name="Huang L."/>
            <person name="Wang Z.-W."/>
            <person name="Zhao X."/>
            <person name="Zhong W.-Y."/>
            <person name="Peng D.-H."/>
            <person name="Ahmad S."/>
            <person name="Lan S."/>
            <person name="Zhang J.-S."/>
            <person name="Tsai W.-C."/>
            <person name="Van De Peer Y."/>
            <person name="Liu Z.-J."/>
        </authorList>
    </citation>
    <scope>NUCLEOTIDE SEQUENCE</scope>
    <source>
        <strain evidence="1">CP</strain>
        <tissue evidence="1">Leaves</tissue>
    </source>
</reference>
<keyword evidence="2" id="KW-1185">Reference proteome</keyword>
<dbReference type="Proteomes" id="UP001180020">
    <property type="component" value="Unassembled WGS sequence"/>
</dbReference>
<reference evidence="1" key="1">
    <citation type="journal article" date="2023" name="Nat. Commun.">
        <title>Diploid and tetraploid genomes of Acorus and the evolution of monocots.</title>
        <authorList>
            <person name="Ma L."/>
            <person name="Liu K.W."/>
            <person name="Li Z."/>
            <person name="Hsiao Y.Y."/>
            <person name="Qi Y."/>
            <person name="Fu T."/>
            <person name="Tang G.D."/>
            <person name="Zhang D."/>
            <person name="Sun W.H."/>
            <person name="Liu D.K."/>
            <person name="Li Y."/>
            <person name="Chen G.Z."/>
            <person name="Liu X.D."/>
            <person name="Liao X.Y."/>
            <person name="Jiang Y.T."/>
            <person name="Yu X."/>
            <person name="Hao Y."/>
            <person name="Huang J."/>
            <person name="Zhao X.W."/>
            <person name="Ke S."/>
            <person name="Chen Y.Y."/>
            <person name="Wu W.L."/>
            <person name="Hsu J.L."/>
            <person name="Lin Y.F."/>
            <person name="Huang M.D."/>
            <person name="Li C.Y."/>
            <person name="Huang L."/>
            <person name="Wang Z.W."/>
            <person name="Zhao X."/>
            <person name="Zhong W.Y."/>
            <person name="Peng D.H."/>
            <person name="Ahmad S."/>
            <person name="Lan S."/>
            <person name="Zhang J.S."/>
            <person name="Tsai W.C."/>
            <person name="Van de Peer Y."/>
            <person name="Liu Z.J."/>
        </authorList>
    </citation>
    <scope>NUCLEOTIDE SEQUENCE</scope>
    <source>
        <strain evidence="1">CP</strain>
    </source>
</reference>
<sequence>MAFSTLEELWDRMITPISGYPGATKKITHMFVPAALWALWLARNGVLFSGHRFYMENVWEDTLGFIKAWSGALAGVHGFSCHRGRFYIS</sequence>
<comment type="caution">
    <text evidence="1">The sequence shown here is derived from an EMBL/GenBank/DDBJ whole genome shotgun (WGS) entry which is preliminary data.</text>
</comment>
<accession>A0AAV9EIM6</accession>
<evidence type="ECO:0000313" key="2">
    <source>
        <dbReference type="Proteomes" id="UP001180020"/>
    </source>
</evidence>
<gene>
    <name evidence="1" type="ORF">QJS10_CPA06g00567</name>
</gene>
<dbReference type="AlphaFoldDB" id="A0AAV9EIM6"/>
<name>A0AAV9EIM6_ACOCL</name>
<proteinExistence type="predicted"/>
<dbReference type="EMBL" id="JAUJYO010000006">
    <property type="protein sequence ID" value="KAK1313566.1"/>
    <property type="molecule type" value="Genomic_DNA"/>
</dbReference>
<protein>
    <submittedName>
        <fullName evidence="1">Uncharacterized protein</fullName>
    </submittedName>
</protein>
<organism evidence="1 2">
    <name type="scientific">Acorus calamus</name>
    <name type="common">Sweet flag</name>
    <dbReference type="NCBI Taxonomy" id="4465"/>
    <lineage>
        <taxon>Eukaryota</taxon>
        <taxon>Viridiplantae</taxon>
        <taxon>Streptophyta</taxon>
        <taxon>Embryophyta</taxon>
        <taxon>Tracheophyta</taxon>
        <taxon>Spermatophyta</taxon>
        <taxon>Magnoliopsida</taxon>
        <taxon>Liliopsida</taxon>
        <taxon>Acoraceae</taxon>
        <taxon>Acorus</taxon>
    </lineage>
</organism>